<dbReference type="InterPro" id="IPR007345">
    <property type="entry name" value="Polysacch_pyruvyl_Trfase"/>
</dbReference>
<sequence length="338" mass="38793">MIINICSCGYFGMGNFGDELFLKTFKQIFSEDQVFYYSAYLDLSKIDAVIIGGGDLIIPYRIYEYYFPAPLKDHPIWIYGVGVIDWYPEETWPVEEIARNRDYLSRAKQLSLRDQRSASIAKKYQFNDQIRVVPDIAFAYREPKYPLAGFSRTKPSIGICVYAYESFPIEKMGEVFSDLTRQGFHLVLIPVVNQFDSAYADSKMCLAVGEEIKKRHPQAAVTVLWGQYDLEMTYNYLQSVDYLLTFKMHPIIAAVRGGVPVLAFSKMNKVSSLLEMLGLAEFLCNPDLPADEIKAKVNWFLGQGKEKMNQVKDWITSLEQESMRCLLELKNDIRALAK</sequence>
<accession>A0A3G1KSC1</accession>
<dbReference type="KEGG" id="fwa:DCMF_11970"/>
<gene>
    <name evidence="2" type="ORF">DCMF_11970</name>
</gene>
<protein>
    <recommendedName>
        <fullName evidence="1">Polysaccharide pyruvyl transferase domain-containing protein</fullName>
    </recommendedName>
</protein>
<dbReference type="EMBL" id="CP017634">
    <property type="protein sequence ID" value="ATW25392.1"/>
    <property type="molecule type" value="Genomic_DNA"/>
</dbReference>
<organism evidence="2 3">
    <name type="scientific">Formimonas warabiya</name>
    <dbReference type="NCBI Taxonomy" id="1761012"/>
    <lineage>
        <taxon>Bacteria</taxon>
        <taxon>Bacillati</taxon>
        <taxon>Bacillota</taxon>
        <taxon>Clostridia</taxon>
        <taxon>Eubacteriales</taxon>
        <taxon>Peptococcaceae</taxon>
        <taxon>Candidatus Formimonas</taxon>
    </lineage>
</organism>
<dbReference type="Proteomes" id="UP000323521">
    <property type="component" value="Chromosome"/>
</dbReference>
<evidence type="ECO:0000313" key="3">
    <source>
        <dbReference type="Proteomes" id="UP000323521"/>
    </source>
</evidence>
<evidence type="ECO:0000313" key="2">
    <source>
        <dbReference type="EMBL" id="ATW25392.1"/>
    </source>
</evidence>
<reference evidence="2 3" key="1">
    <citation type="submission" date="2016-10" db="EMBL/GenBank/DDBJ databases">
        <title>Complete Genome Sequence of Peptococcaceae strain DCMF.</title>
        <authorList>
            <person name="Edwards R.J."/>
            <person name="Holland S.I."/>
            <person name="Deshpande N.P."/>
            <person name="Wong Y.K."/>
            <person name="Ertan H."/>
            <person name="Manefield M."/>
            <person name="Russell T.L."/>
            <person name="Lee M.J."/>
        </authorList>
    </citation>
    <scope>NUCLEOTIDE SEQUENCE [LARGE SCALE GENOMIC DNA]</scope>
    <source>
        <strain evidence="2 3">DCMF</strain>
    </source>
</reference>
<dbReference type="OrthoDB" id="3199616at2"/>
<dbReference type="PANTHER" id="PTHR36836">
    <property type="entry name" value="COLANIC ACID BIOSYNTHESIS PROTEIN WCAK"/>
    <property type="match status" value="1"/>
</dbReference>
<keyword evidence="3" id="KW-1185">Reference proteome</keyword>
<evidence type="ECO:0000259" key="1">
    <source>
        <dbReference type="Pfam" id="PF04230"/>
    </source>
</evidence>
<dbReference type="Pfam" id="PF04230">
    <property type="entry name" value="PS_pyruv_trans"/>
    <property type="match status" value="1"/>
</dbReference>
<name>A0A3G1KSC1_FORW1</name>
<feature type="domain" description="Polysaccharide pyruvyl transferase" evidence="1">
    <location>
        <begin position="15"/>
        <end position="265"/>
    </location>
</feature>
<dbReference type="AlphaFoldDB" id="A0A3G1KSC1"/>
<proteinExistence type="predicted"/>
<dbReference type="PANTHER" id="PTHR36836:SF1">
    <property type="entry name" value="COLANIC ACID BIOSYNTHESIS PROTEIN WCAK"/>
    <property type="match status" value="1"/>
</dbReference>
<dbReference type="RefSeq" id="WP_148134648.1">
    <property type="nucleotide sequence ID" value="NZ_CP017634.1"/>
</dbReference>